<accession>A0AAW0E2P8</accession>
<keyword evidence="2" id="KW-1185">Reference proteome</keyword>
<evidence type="ECO:0000313" key="1">
    <source>
        <dbReference type="EMBL" id="KAK7059599.1"/>
    </source>
</evidence>
<dbReference type="Proteomes" id="UP001362999">
    <property type="component" value="Unassembled WGS sequence"/>
</dbReference>
<evidence type="ECO:0000313" key="2">
    <source>
        <dbReference type="Proteomes" id="UP001362999"/>
    </source>
</evidence>
<comment type="caution">
    <text evidence="1">The sequence shown here is derived from an EMBL/GenBank/DDBJ whole genome shotgun (WGS) entry which is preliminary data.</text>
</comment>
<sequence length="235" mass="26708">MSRHRFPPHSTSYHITAISAAPASLLALMLHAQSPIASLRRDYSFNLIIPPAYMYLAGVPLRLWKPSALLCVGTSRIFVLRFSRSTVFFLSLCRSPFSLLSSPLHLHSLISFRPTPLVIHSAPGFPPSAELLCTSDEGTTTAIQEIARHLFRLRLDWGESSLTRCRTWFLYTRWLGMVVGERPADIVHVGVENLSRYFSLASSHDSRMNECIHRLVNYPKNVPYCNHNSFQYTYI</sequence>
<proteinExistence type="predicted"/>
<organism evidence="1 2">
    <name type="scientific">Favolaschia claudopus</name>
    <dbReference type="NCBI Taxonomy" id="2862362"/>
    <lineage>
        <taxon>Eukaryota</taxon>
        <taxon>Fungi</taxon>
        <taxon>Dikarya</taxon>
        <taxon>Basidiomycota</taxon>
        <taxon>Agaricomycotina</taxon>
        <taxon>Agaricomycetes</taxon>
        <taxon>Agaricomycetidae</taxon>
        <taxon>Agaricales</taxon>
        <taxon>Marasmiineae</taxon>
        <taxon>Mycenaceae</taxon>
        <taxon>Favolaschia</taxon>
    </lineage>
</organism>
<dbReference type="AlphaFoldDB" id="A0AAW0E2P8"/>
<name>A0AAW0E2P8_9AGAR</name>
<gene>
    <name evidence="1" type="ORF">R3P38DRAFT_963160</name>
</gene>
<dbReference type="EMBL" id="JAWWNJ010000003">
    <property type="protein sequence ID" value="KAK7059599.1"/>
    <property type="molecule type" value="Genomic_DNA"/>
</dbReference>
<protein>
    <submittedName>
        <fullName evidence="1">Uncharacterized protein</fullName>
    </submittedName>
</protein>
<reference evidence="1 2" key="1">
    <citation type="journal article" date="2024" name="J Genomics">
        <title>Draft genome sequencing and assembly of Favolaschia claudopus CIRM-BRFM 2984 isolated from oak limbs.</title>
        <authorList>
            <person name="Navarro D."/>
            <person name="Drula E."/>
            <person name="Chaduli D."/>
            <person name="Cazenave R."/>
            <person name="Ahrendt S."/>
            <person name="Wang J."/>
            <person name="Lipzen A."/>
            <person name="Daum C."/>
            <person name="Barry K."/>
            <person name="Grigoriev I.V."/>
            <person name="Favel A."/>
            <person name="Rosso M.N."/>
            <person name="Martin F."/>
        </authorList>
    </citation>
    <scope>NUCLEOTIDE SEQUENCE [LARGE SCALE GENOMIC DNA]</scope>
    <source>
        <strain evidence="1 2">CIRM-BRFM 2984</strain>
    </source>
</reference>